<dbReference type="GO" id="GO:0003700">
    <property type="term" value="F:DNA-binding transcription factor activity"/>
    <property type="evidence" value="ECO:0007669"/>
    <property type="project" value="InterPro"/>
</dbReference>
<feature type="domain" description="HTH lysR-type" evidence="5">
    <location>
        <begin position="1"/>
        <end position="58"/>
    </location>
</feature>
<protein>
    <submittedName>
        <fullName evidence="6">DNA-binding transcriptional LysR family regulator</fullName>
    </submittedName>
</protein>
<dbReference type="Proteomes" id="UP000571554">
    <property type="component" value="Unassembled WGS sequence"/>
</dbReference>
<comment type="similarity">
    <text evidence="1">Belongs to the LysR transcriptional regulatory family.</text>
</comment>
<dbReference type="AlphaFoldDB" id="A0A7W9U4H8"/>
<keyword evidence="3 6" id="KW-0238">DNA-binding</keyword>
<evidence type="ECO:0000256" key="2">
    <source>
        <dbReference type="ARBA" id="ARBA00023015"/>
    </source>
</evidence>
<dbReference type="SUPFAM" id="SSF46785">
    <property type="entry name" value="Winged helix' DNA-binding domain"/>
    <property type="match status" value="1"/>
</dbReference>
<dbReference type="InterPro" id="IPR000847">
    <property type="entry name" value="LysR_HTH_N"/>
</dbReference>
<evidence type="ECO:0000313" key="7">
    <source>
        <dbReference type="Proteomes" id="UP000571554"/>
    </source>
</evidence>
<dbReference type="SUPFAM" id="SSF53850">
    <property type="entry name" value="Periplasmic binding protein-like II"/>
    <property type="match status" value="1"/>
</dbReference>
<proteinExistence type="inferred from homology"/>
<dbReference type="GO" id="GO:0005829">
    <property type="term" value="C:cytosol"/>
    <property type="evidence" value="ECO:0007669"/>
    <property type="project" value="TreeGrafter"/>
</dbReference>
<dbReference type="InterPro" id="IPR036390">
    <property type="entry name" value="WH_DNA-bd_sf"/>
</dbReference>
<evidence type="ECO:0000256" key="1">
    <source>
        <dbReference type="ARBA" id="ARBA00009437"/>
    </source>
</evidence>
<dbReference type="GO" id="GO:0003677">
    <property type="term" value="F:DNA binding"/>
    <property type="evidence" value="ECO:0007669"/>
    <property type="project" value="UniProtKB-KW"/>
</dbReference>
<reference evidence="6 7" key="1">
    <citation type="submission" date="2020-08" db="EMBL/GenBank/DDBJ databases">
        <title>Above-ground endophytic microbial communities from plants in different locations in the United States.</title>
        <authorList>
            <person name="Frank C."/>
        </authorList>
    </citation>
    <scope>NUCLEOTIDE SEQUENCE [LARGE SCALE GENOMIC DNA]</scope>
    <source>
        <strain evidence="6 7">WP4_2_2</strain>
    </source>
</reference>
<dbReference type="Gene3D" id="3.40.190.10">
    <property type="entry name" value="Periplasmic binding protein-like II"/>
    <property type="match status" value="2"/>
</dbReference>
<dbReference type="Pfam" id="PF00126">
    <property type="entry name" value="HTH_1"/>
    <property type="match status" value="1"/>
</dbReference>
<dbReference type="CDD" id="cd05466">
    <property type="entry name" value="PBP2_LTTR_substrate"/>
    <property type="match status" value="1"/>
</dbReference>
<keyword evidence="7" id="KW-1185">Reference proteome</keyword>
<dbReference type="RefSeq" id="WP_183730774.1">
    <property type="nucleotide sequence ID" value="NZ_JACHBW010000022.1"/>
</dbReference>
<name>A0A7W9U4H8_9BURK</name>
<dbReference type="PROSITE" id="PS50931">
    <property type="entry name" value="HTH_LYSR"/>
    <property type="match status" value="1"/>
</dbReference>
<dbReference type="Pfam" id="PF03466">
    <property type="entry name" value="LysR_substrate"/>
    <property type="match status" value="1"/>
</dbReference>
<sequence length="315" mass="35075">MKLRQLEALRAIAEAKSLHEAARRLFLTQPAISRSIRELEIELGLPLLTRTARGATLTPFAHQVLKRSQVVQREVGRILEDAATARGELAGRLTVAVTPPAATRALSDALLELVAARPGVRPEIIESRAENIADGLDDGTIDVGIFTQYSEPRTTAFEWRKLYELDIVLSIPAMYRGKRTLSVAEIHALPWLVLDSPDDEAGFVATFFGSHRLALPRQIMRCTSMNLYLDLAMRMEAVAIWSSLARPFLAERERSGRVMLLEVEEPLPRIGMYLAYASEDLLTATAQDFIRRLSEKLAKGPRERASAGLEYDEAD</sequence>
<dbReference type="Gene3D" id="1.10.10.10">
    <property type="entry name" value="Winged helix-like DNA-binding domain superfamily/Winged helix DNA-binding domain"/>
    <property type="match status" value="1"/>
</dbReference>
<comment type="caution">
    <text evidence="6">The sequence shown here is derived from an EMBL/GenBank/DDBJ whole genome shotgun (WGS) entry which is preliminary data.</text>
</comment>
<gene>
    <name evidence="6" type="ORF">F4827_005986</name>
</gene>
<keyword evidence="2" id="KW-0805">Transcription regulation</keyword>
<evidence type="ECO:0000259" key="5">
    <source>
        <dbReference type="PROSITE" id="PS50931"/>
    </source>
</evidence>
<dbReference type="InterPro" id="IPR036388">
    <property type="entry name" value="WH-like_DNA-bd_sf"/>
</dbReference>
<evidence type="ECO:0000256" key="4">
    <source>
        <dbReference type="ARBA" id="ARBA00023163"/>
    </source>
</evidence>
<dbReference type="PANTHER" id="PTHR30419:SF30">
    <property type="entry name" value="LYSR FAMILY TRANSCRIPTIONAL REGULATOR"/>
    <property type="match status" value="1"/>
</dbReference>
<dbReference type="PANTHER" id="PTHR30419">
    <property type="entry name" value="HTH-TYPE TRANSCRIPTIONAL REGULATOR YBHD"/>
    <property type="match status" value="1"/>
</dbReference>
<accession>A0A7W9U4H8</accession>
<evidence type="ECO:0000313" key="6">
    <source>
        <dbReference type="EMBL" id="MBB6106116.1"/>
    </source>
</evidence>
<dbReference type="InterPro" id="IPR005119">
    <property type="entry name" value="LysR_subst-bd"/>
</dbReference>
<dbReference type="InterPro" id="IPR050950">
    <property type="entry name" value="HTH-type_LysR_regulators"/>
</dbReference>
<organism evidence="6 7">
    <name type="scientific">Paraburkholderia bannensis</name>
    <dbReference type="NCBI Taxonomy" id="765414"/>
    <lineage>
        <taxon>Bacteria</taxon>
        <taxon>Pseudomonadati</taxon>
        <taxon>Pseudomonadota</taxon>
        <taxon>Betaproteobacteria</taxon>
        <taxon>Burkholderiales</taxon>
        <taxon>Burkholderiaceae</taxon>
        <taxon>Paraburkholderia</taxon>
    </lineage>
</organism>
<dbReference type="PRINTS" id="PR00039">
    <property type="entry name" value="HTHLYSR"/>
</dbReference>
<dbReference type="EMBL" id="JACHBW010000022">
    <property type="protein sequence ID" value="MBB6106116.1"/>
    <property type="molecule type" value="Genomic_DNA"/>
</dbReference>
<evidence type="ECO:0000256" key="3">
    <source>
        <dbReference type="ARBA" id="ARBA00023125"/>
    </source>
</evidence>
<keyword evidence="4" id="KW-0804">Transcription</keyword>